<sequence length="205" mass="23043">MVAFGELSLLLVTLLANIVSAAPPWKSKGFCWDNIENLFVFGDSYSYVEGKLGTPEFSWNNFTSPGDVHRSPILLNKTSAGGPNWVEYLTGCFEGLPQTCHPHLYDIAFAGSDIDPATITKHHPYTKSFVEQIDQWKSCVNGHVHWTSSNTLATFWMGINDVGDTWKWTNASSKKNTRHLWHVAFLTIHWTTKIGVIPNLLQPNH</sequence>
<dbReference type="AlphaFoldDB" id="A0AAD7Y0I8"/>
<evidence type="ECO:0008006" key="4">
    <source>
        <dbReference type="Google" id="ProtNLM"/>
    </source>
</evidence>
<evidence type="ECO:0000256" key="1">
    <source>
        <dbReference type="SAM" id="SignalP"/>
    </source>
</evidence>
<dbReference type="EMBL" id="JARTCD010000016">
    <property type="protein sequence ID" value="KAJ8659873.1"/>
    <property type="molecule type" value="Genomic_DNA"/>
</dbReference>
<feature type="chain" id="PRO_5041959531" description="Carbohydrate esterase family 16 protein" evidence="1">
    <location>
        <begin position="22"/>
        <end position="205"/>
    </location>
</feature>
<dbReference type="Gene3D" id="3.40.50.1110">
    <property type="entry name" value="SGNH hydrolase"/>
    <property type="match status" value="1"/>
</dbReference>
<evidence type="ECO:0000313" key="2">
    <source>
        <dbReference type="EMBL" id="KAJ8659873.1"/>
    </source>
</evidence>
<organism evidence="2 3">
    <name type="scientific">Lichtheimia ornata</name>
    <dbReference type="NCBI Taxonomy" id="688661"/>
    <lineage>
        <taxon>Eukaryota</taxon>
        <taxon>Fungi</taxon>
        <taxon>Fungi incertae sedis</taxon>
        <taxon>Mucoromycota</taxon>
        <taxon>Mucoromycotina</taxon>
        <taxon>Mucoromycetes</taxon>
        <taxon>Mucorales</taxon>
        <taxon>Lichtheimiaceae</taxon>
        <taxon>Lichtheimia</taxon>
    </lineage>
</organism>
<reference evidence="2 3" key="1">
    <citation type="submission" date="2023-03" db="EMBL/GenBank/DDBJ databases">
        <title>Genome sequence of Lichtheimia ornata CBS 291.66.</title>
        <authorList>
            <person name="Mohabir J.T."/>
            <person name="Shea T.P."/>
            <person name="Kurbessoian T."/>
            <person name="Berby B."/>
            <person name="Fontaine J."/>
            <person name="Livny J."/>
            <person name="Gnirke A."/>
            <person name="Stajich J.E."/>
            <person name="Cuomo C.A."/>
        </authorList>
    </citation>
    <scope>NUCLEOTIDE SEQUENCE [LARGE SCALE GENOMIC DNA]</scope>
    <source>
        <strain evidence="2">CBS 291.66</strain>
    </source>
</reference>
<dbReference type="InterPro" id="IPR036514">
    <property type="entry name" value="SGNH_hydro_sf"/>
</dbReference>
<proteinExistence type="predicted"/>
<keyword evidence="1" id="KW-0732">Signal</keyword>
<dbReference type="Proteomes" id="UP001234581">
    <property type="component" value="Unassembled WGS sequence"/>
</dbReference>
<name>A0AAD7Y0I8_9FUNG</name>
<protein>
    <recommendedName>
        <fullName evidence="4">Carbohydrate esterase family 16 protein</fullName>
    </recommendedName>
</protein>
<dbReference type="RefSeq" id="XP_058344786.1">
    <property type="nucleotide sequence ID" value="XM_058484525.1"/>
</dbReference>
<feature type="signal peptide" evidence="1">
    <location>
        <begin position="1"/>
        <end position="21"/>
    </location>
</feature>
<dbReference type="GeneID" id="83211879"/>
<accession>A0AAD7Y0I8</accession>
<keyword evidence="3" id="KW-1185">Reference proteome</keyword>
<evidence type="ECO:0000313" key="3">
    <source>
        <dbReference type="Proteomes" id="UP001234581"/>
    </source>
</evidence>
<comment type="caution">
    <text evidence="2">The sequence shown here is derived from an EMBL/GenBank/DDBJ whole genome shotgun (WGS) entry which is preliminary data.</text>
</comment>
<gene>
    <name evidence="2" type="ORF">O0I10_004466</name>
</gene>